<feature type="region of interest" description="Disordered" evidence="5">
    <location>
        <begin position="1024"/>
        <end position="1044"/>
    </location>
</feature>
<protein>
    <recommendedName>
        <fullName evidence="6">RING-type domain-containing protein</fullName>
    </recommendedName>
</protein>
<name>A0ABR0F677_ZASCE</name>
<feature type="region of interest" description="Disordered" evidence="5">
    <location>
        <begin position="362"/>
        <end position="418"/>
    </location>
</feature>
<dbReference type="Gene3D" id="2.130.10.10">
    <property type="entry name" value="YVTN repeat-like/Quinoprotein amine dehydrogenase"/>
    <property type="match status" value="1"/>
</dbReference>
<feature type="compositionally biased region" description="Polar residues" evidence="5">
    <location>
        <begin position="778"/>
        <end position="788"/>
    </location>
</feature>
<keyword evidence="8" id="KW-1185">Reference proteome</keyword>
<evidence type="ECO:0000256" key="2">
    <source>
        <dbReference type="ARBA" id="ARBA00022737"/>
    </source>
</evidence>
<dbReference type="InterPro" id="IPR049567">
    <property type="entry name" value="WDR59-like"/>
</dbReference>
<dbReference type="InterPro" id="IPR049566">
    <property type="entry name" value="WDR59_RTC1-like_RING_Znf"/>
</dbReference>
<feature type="compositionally biased region" description="Low complexity" evidence="5">
    <location>
        <begin position="801"/>
        <end position="812"/>
    </location>
</feature>
<feature type="region of interest" description="Disordered" evidence="5">
    <location>
        <begin position="769"/>
        <end position="868"/>
    </location>
</feature>
<dbReference type="InterPro" id="IPR036322">
    <property type="entry name" value="WD40_repeat_dom_sf"/>
</dbReference>
<keyword evidence="2" id="KW-0677">Repeat</keyword>
<feature type="compositionally biased region" description="Basic and acidic residues" evidence="5">
    <location>
        <begin position="219"/>
        <end position="229"/>
    </location>
</feature>
<reference evidence="7 8" key="1">
    <citation type="journal article" date="2023" name="G3 (Bethesda)">
        <title>A chromosome-level genome assembly of Zasmidium syzygii isolated from banana leaves.</title>
        <authorList>
            <person name="van Westerhoven A.C."/>
            <person name="Mehrabi R."/>
            <person name="Talebi R."/>
            <person name="Steentjes M.B.F."/>
            <person name="Corcolon B."/>
            <person name="Chong P.A."/>
            <person name="Kema G.H.J."/>
            <person name="Seidl M.F."/>
        </authorList>
    </citation>
    <scope>NUCLEOTIDE SEQUENCE [LARGE SCALE GENOMIC DNA]</scope>
    <source>
        <strain evidence="7 8">P124</strain>
    </source>
</reference>
<keyword evidence="3" id="KW-0479">Metal-binding</keyword>
<dbReference type="Proteomes" id="UP001305779">
    <property type="component" value="Unassembled WGS sequence"/>
</dbReference>
<feature type="domain" description="RING-type" evidence="6">
    <location>
        <begin position="1054"/>
        <end position="1095"/>
    </location>
</feature>
<dbReference type="Pfam" id="PF17120">
    <property type="entry name" value="zf-RING_16"/>
    <property type="match status" value="1"/>
</dbReference>
<comment type="caution">
    <text evidence="7">The sequence shown here is derived from an EMBL/GenBank/DDBJ whole genome shotgun (WGS) entry which is preliminary data.</text>
</comment>
<evidence type="ECO:0000256" key="4">
    <source>
        <dbReference type="PROSITE-ProRule" id="PRU00221"/>
    </source>
</evidence>
<dbReference type="InterPro" id="IPR015943">
    <property type="entry name" value="WD40/YVTN_repeat-like_dom_sf"/>
</dbReference>
<sequence length="1148" mass="124776">MVGDRGVKVKRSRTQSTQDTGHLLKRNNFQFNAAKSRNDPVLAFHPTRLNLLAASNGSQLAILDVESSTAVSVFNGNGRTITAICFDQSGGDTVTTGTADGSICVWSMKETSRPVHRLRAFRNACNEVSVYSGHADLLAAISGTRLCVWKLPDSKPLVCIRVKPATLSLFTWCLEPAGQILTLSHGGLLSLYDLDATIRGSLSRKRRTTNHDSDEEDESHSMRSFTDEAPPRTAFNLGCSIAQAEVIGQNGLVILPSSRKDLYFYNYSLENDTTTQLWRLHKDNAIGCFALCPGTNSIDVVTVSEDSTEVYKVPSPVLDSMGWPTDPDPAAVLLGGHQTTEPKTKPHRVGYMKPQKTARPVRALGKTAPNRARSKSIKAPSVKPKRYNDEVASPGTPATHMTSSLELPKERHNNDEDSPMPFLSPSIPARKVSPGLTTPLDESLQLPPLALSDSIVTVADHTHESDSDDETFAGDMKGSGTLLPGGINVPLPRSCGALFSPNGQLITFFPYSIKRVVNENPIVAKGLDNVEKHGEEVDKLFPSFGNLSSTHQERDSPSTSNKTLSDDLHTSTAPRFAIRSSSFDGAPSWAAHTSPTKAKMQSLPGEHRVNVSIRNLETLTPTRQSLANTYRLFDEPGLTSSDICRMNATHASKTGLQLSAGAWRLLGIILDSDILDPQITRSFRNLSAIFLGQRPTMSRNTSMASSRGASSIDRAVDILPLLNLPFGRTWALERLFAWAEDRADVQLLAYMSALLKSICETLAAHNKSRNLQRRTKGSRSTVPGSDQDATMFPPDLPTLRTESAATATADSSPNKVYRSKLSSGNPSQPTTPYLESSSSTPPFTFSHASRQNSRILTPGSASPEHHRSSFGAAAKNYAASIAERFGSYGSSPPLKKFGTSPGNELSSSLPNATGSWSKSVSFASSMEPPKSTQQSLSLAQEDDNYDSDRTVEDNSVLNTPKRPHTGVSYINKKGSFYEEASTATPTQLIPEQLAMKCGFWRHQYAEQLRSWNMLNDAAEMADFPTSKIPKSSDSSESDQNVVPETHSGRRFNDCSICYCVVQAAEQTCPACLHTTHATCLQEFVSAVGADSFTCPTGCGCDCTSAAESPLTLDEIAVEEAAEYKQPFKKRSSLTDPLRLRQRLQGESW</sequence>
<organism evidence="7 8">
    <name type="scientific">Zasmidium cellare</name>
    <name type="common">Wine cellar mold</name>
    <name type="synonym">Racodium cellare</name>
    <dbReference type="NCBI Taxonomy" id="395010"/>
    <lineage>
        <taxon>Eukaryota</taxon>
        <taxon>Fungi</taxon>
        <taxon>Dikarya</taxon>
        <taxon>Ascomycota</taxon>
        <taxon>Pezizomycotina</taxon>
        <taxon>Dothideomycetes</taxon>
        <taxon>Dothideomycetidae</taxon>
        <taxon>Mycosphaerellales</taxon>
        <taxon>Mycosphaerellaceae</taxon>
        <taxon>Zasmidium</taxon>
    </lineage>
</organism>
<evidence type="ECO:0000259" key="6">
    <source>
        <dbReference type="PROSITE" id="PS50089"/>
    </source>
</evidence>
<feature type="repeat" description="WD" evidence="4">
    <location>
        <begin position="74"/>
        <end position="116"/>
    </location>
</feature>
<dbReference type="PROSITE" id="PS50089">
    <property type="entry name" value="ZF_RING_2"/>
    <property type="match status" value="1"/>
</dbReference>
<feature type="compositionally biased region" description="Low complexity" evidence="5">
    <location>
        <begin position="836"/>
        <end position="846"/>
    </location>
</feature>
<keyword evidence="3" id="KW-0863">Zinc-finger</keyword>
<evidence type="ECO:0000256" key="3">
    <source>
        <dbReference type="PROSITE-ProRule" id="PRU00175"/>
    </source>
</evidence>
<accession>A0ABR0F677</accession>
<dbReference type="EMBL" id="JAXOVC010000001">
    <property type="protein sequence ID" value="KAK4508721.1"/>
    <property type="molecule type" value="Genomic_DNA"/>
</dbReference>
<dbReference type="PROSITE" id="PS50082">
    <property type="entry name" value="WD_REPEATS_2"/>
    <property type="match status" value="1"/>
</dbReference>
<evidence type="ECO:0000313" key="8">
    <source>
        <dbReference type="Proteomes" id="UP001305779"/>
    </source>
</evidence>
<evidence type="ECO:0000256" key="1">
    <source>
        <dbReference type="ARBA" id="ARBA00022574"/>
    </source>
</evidence>
<evidence type="ECO:0000313" key="7">
    <source>
        <dbReference type="EMBL" id="KAK4508721.1"/>
    </source>
</evidence>
<keyword evidence="1 4" id="KW-0853">WD repeat</keyword>
<feature type="compositionally biased region" description="Polar residues" evidence="5">
    <location>
        <begin position="900"/>
        <end position="938"/>
    </location>
</feature>
<feature type="region of interest" description="Disordered" evidence="5">
    <location>
        <begin position="1"/>
        <end position="21"/>
    </location>
</feature>
<dbReference type="SUPFAM" id="SSF50978">
    <property type="entry name" value="WD40 repeat-like"/>
    <property type="match status" value="1"/>
</dbReference>
<feature type="compositionally biased region" description="Polar residues" evidence="5">
    <location>
        <begin position="820"/>
        <end position="835"/>
    </location>
</feature>
<evidence type="ECO:0000256" key="5">
    <source>
        <dbReference type="SAM" id="MobiDB-lite"/>
    </source>
</evidence>
<dbReference type="PANTHER" id="PTHR46170:SF1">
    <property type="entry name" value="GATOR COMPLEX PROTEIN WDR59"/>
    <property type="match status" value="1"/>
</dbReference>
<dbReference type="InterPro" id="IPR001841">
    <property type="entry name" value="Znf_RING"/>
</dbReference>
<feature type="region of interest" description="Disordered" evidence="5">
    <location>
        <begin position="584"/>
        <end position="606"/>
    </location>
</feature>
<gene>
    <name evidence="7" type="ORF">PRZ48_002460</name>
</gene>
<dbReference type="PANTHER" id="PTHR46170">
    <property type="entry name" value="GATOR COMPLEX PROTEIN WDR59"/>
    <property type="match status" value="1"/>
</dbReference>
<dbReference type="InterPro" id="IPR001680">
    <property type="entry name" value="WD40_rpt"/>
</dbReference>
<dbReference type="SMART" id="SM00320">
    <property type="entry name" value="WD40"/>
    <property type="match status" value="2"/>
</dbReference>
<proteinExistence type="predicted"/>
<feature type="region of interest" description="Disordered" evidence="5">
    <location>
        <begin position="889"/>
        <end position="964"/>
    </location>
</feature>
<feature type="region of interest" description="Disordered" evidence="5">
    <location>
        <begin position="204"/>
        <end position="229"/>
    </location>
</feature>
<keyword evidence="3" id="KW-0862">Zinc</keyword>
<feature type="region of interest" description="Disordered" evidence="5">
    <location>
        <begin position="541"/>
        <end position="569"/>
    </location>
</feature>